<dbReference type="InterPro" id="IPR013170">
    <property type="entry name" value="mRNA_splic_Cwf21_dom"/>
</dbReference>
<dbReference type="GO" id="GO:0005681">
    <property type="term" value="C:spliceosomal complex"/>
    <property type="evidence" value="ECO:0007669"/>
    <property type="project" value="UniProtKB-KW"/>
</dbReference>
<keyword evidence="6" id="KW-0539">Nucleus</keyword>
<dbReference type="CDD" id="cd21373">
    <property type="entry name" value="cwf21_SRRM2-like"/>
    <property type="match status" value="1"/>
</dbReference>
<evidence type="ECO:0000256" key="7">
    <source>
        <dbReference type="SAM" id="MobiDB-lite"/>
    </source>
</evidence>
<sequence length="202" mass="22391">MYNGVGLQTPRGSGTSGHVQASKFLAKPRPSSSSAAAGGPTGPGIDGGMRKPNKDILEHDRKRQVELRLLELRDALEEQGYTEGEIEERVAEARKAEAAEEGTSPHPGEGVPDLYLDIFFWAPSKRSLLKVQWSLLYNHHFLRFLFVHMCVLVIIGMVTVSWFMDTQSHHAAARKEKQLENLRAALGLDTDDMQKNGIPKAM</sequence>
<dbReference type="GO" id="GO:0008380">
    <property type="term" value="P:RNA splicing"/>
    <property type="evidence" value="ECO:0007669"/>
    <property type="project" value="UniProtKB-KW"/>
</dbReference>
<dbReference type="SMART" id="SM01115">
    <property type="entry name" value="cwf21"/>
    <property type="match status" value="1"/>
</dbReference>
<feature type="compositionally biased region" description="Polar residues" evidence="7">
    <location>
        <begin position="10"/>
        <end position="19"/>
    </location>
</feature>
<name>A0A5J9SYW0_9POAL</name>
<evidence type="ECO:0000313" key="11">
    <source>
        <dbReference type="Proteomes" id="UP000324897"/>
    </source>
</evidence>
<feature type="transmembrane region" description="Helical" evidence="8">
    <location>
        <begin position="141"/>
        <end position="164"/>
    </location>
</feature>
<evidence type="ECO:0000256" key="8">
    <source>
        <dbReference type="SAM" id="Phobius"/>
    </source>
</evidence>
<gene>
    <name evidence="10" type="ORF">EJB05_50755</name>
</gene>
<evidence type="ECO:0000256" key="6">
    <source>
        <dbReference type="ARBA" id="ARBA00023242"/>
    </source>
</evidence>
<keyword evidence="5" id="KW-0508">mRNA splicing</keyword>
<keyword evidence="8" id="KW-1133">Transmembrane helix</keyword>
<evidence type="ECO:0000259" key="9">
    <source>
        <dbReference type="SMART" id="SM01115"/>
    </source>
</evidence>
<reference evidence="10 11" key="1">
    <citation type="journal article" date="2019" name="Sci. Rep.">
        <title>A high-quality genome of Eragrostis curvula grass provides insights into Poaceae evolution and supports new strategies to enhance forage quality.</title>
        <authorList>
            <person name="Carballo J."/>
            <person name="Santos B.A.C.M."/>
            <person name="Zappacosta D."/>
            <person name="Garbus I."/>
            <person name="Selva J.P."/>
            <person name="Gallo C.A."/>
            <person name="Diaz A."/>
            <person name="Albertini E."/>
            <person name="Caccamo M."/>
            <person name="Echenique V."/>
        </authorList>
    </citation>
    <scope>NUCLEOTIDE SEQUENCE [LARGE SCALE GENOMIC DNA]</scope>
    <source>
        <strain evidence="11">cv. Victoria</strain>
        <tissue evidence="10">Leaf</tissue>
    </source>
</reference>
<dbReference type="Gramene" id="TVU03691">
    <property type="protein sequence ID" value="TVU03691"/>
    <property type="gene ID" value="EJB05_50755"/>
</dbReference>
<comment type="similarity">
    <text evidence="2">Belongs to the CWC21 family.</text>
</comment>
<feature type="domain" description="CWF21" evidence="9">
    <location>
        <begin position="57"/>
        <end position="102"/>
    </location>
</feature>
<dbReference type="OrthoDB" id="10267305at2759"/>
<feature type="compositionally biased region" description="Low complexity" evidence="7">
    <location>
        <begin position="27"/>
        <end position="38"/>
    </location>
</feature>
<evidence type="ECO:0000256" key="1">
    <source>
        <dbReference type="ARBA" id="ARBA00004123"/>
    </source>
</evidence>
<accession>A0A5J9SYW0</accession>
<feature type="region of interest" description="Disordered" evidence="7">
    <location>
        <begin position="1"/>
        <end position="59"/>
    </location>
</feature>
<organism evidence="10 11">
    <name type="scientific">Eragrostis curvula</name>
    <name type="common">weeping love grass</name>
    <dbReference type="NCBI Taxonomy" id="38414"/>
    <lineage>
        <taxon>Eukaryota</taxon>
        <taxon>Viridiplantae</taxon>
        <taxon>Streptophyta</taxon>
        <taxon>Embryophyta</taxon>
        <taxon>Tracheophyta</taxon>
        <taxon>Spermatophyta</taxon>
        <taxon>Magnoliopsida</taxon>
        <taxon>Liliopsida</taxon>
        <taxon>Poales</taxon>
        <taxon>Poaceae</taxon>
        <taxon>PACMAD clade</taxon>
        <taxon>Chloridoideae</taxon>
        <taxon>Eragrostideae</taxon>
        <taxon>Eragrostidinae</taxon>
        <taxon>Eragrostis</taxon>
    </lineage>
</organism>
<comment type="subcellular location">
    <subcellularLocation>
        <location evidence="1">Nucleus</location>
    </subcellularLocation>
</comment>
<dbReference type="GO" id="GO:0006397">
    <property type="term" value="P:mRNA processing"/>
    <property type="evidence" value="ECO:0007669"/>
    <property type="project" value="UniProtKB-KW"/>
</dbReference>
<keyword evidence="8" id="KW-0812">Transmembrane</keyword>
<dbReference type="Gene3D" id="6.10.140.420">
    <property type="match status" value="1"/>
</dbReference>
<evidence type="ECO:0000256" key="4">
    <source>
        <dbReference type="ARBA" id="ARBA00022728"/>
    </source>
</evidence>
<evidence type="ECO:0000256" key="2">
    <source>
        <dbReference type="ARBA" id="ARBA00005954"/>
    </source>
</evidence>
<keyword evidence="4" id="KW-0747">Spliceosome</keyword>
<comment type="caution">
    <text evidence="10">The sequence shown here is derived from an EMBL/GenBank/DDBJ whole genome shotgun (WGS) entry which is preliminary data.</text>
</comment>
<evidence type="ECO:0000256" key="3">
    <source>
        <dbReference type="ARBA" id="ARBA00022664"/>
    </source>
</evidence>
<keyword evidence="8" id="KW-0472">Membrane</keyword>
<feature type="compositionally biased region" description="Basic and acidic residues" evidence="7">
    <location>
        <begin position="48"/>
        <end position="59"/>
    </location>
</feature>
<dbReference type="EMBL" id="RWGY01000157">
    <property type="protein sequence ID" value="TVU03691.1"/>
    <property type="molecule type" value="Genomic_DNA"/>
</dbReference>
<proteinExistence type="inferred from homology"/>
<protein>
    <recommendedName>
        <fullName evidence="9">CWF21 domain-containing protein</fullName>
    </recommendedName>
</protein>
<dbReference type="InterPro" id="IPR051372">
    <property type="entry name" value="CWC21"/>
</dbReference>
<evidence type="ECO:0000313" key="10">
    <source>
        <dbReference type="EMBL" id="TVU03691.1"/>
    </source>
</evidence>
<keyword evidence="11" id="KW-1185">Reference proteome</keyword>
<dbReference type="Pfam" id="PF08312">
    <property type="entry name" value="cwf21"/>
    <property type="match status" value="1"/>
</dbReference>
<dbReference type="AlphaFoldDB" id="A0A5J9SYW0"/>
<dbReference type="PANTHER" id="PTHR36562">
    <property type="entry name" value="SERINE/ARGININE REPETITIVE MATRIX 2"/>
    <property type="match status" value="1"/>
</dbReference>
<dbReference type="Proteomes" id="UP000324897">
    <property type="component" value="Unassembled WGS sequence"/>
</dbReference>
<evidence type="ECO:0000256" key="5">
    <source>
        <dbReference type="ARBA" id="ARBA00023187"/>
    </source>
</evidence>
<keyword evidence="3" id="KW-0507">mRNA processing</keyword>
<dbReference type="PANTHER" id="PTHR36562:SF5">
    <property type="entry name" value="SERINE_ARGININE REPETITIVE MATRIX 2"/>
    <property type="match status" value="1"/>
</dbReference>